<dbReference type="GO" id="GO:0030247">
    <property type="term" value="F:polysaccharide binding"/>
    <property type="evidence" value="ECO:0007669"/>
    <property type="project" value="InterPro"/>
</dbReference>
<dbReference type="PROSITE" id="PS51257">
    <property type="entry name" value="PROKAR_LIPOPROTEIN"/>
    <property type="match status" value="1"/>
</dbReference>
<name>A0A5J4QZ88_9ZZZZ</name>
<dbReference type="Pfam" id="PF18329">
    <property type="entry name" value="SGBP_B_XBD"/>
    <property type="match status" value="1"/>
</dbReference>
<sequence length="369" mass="39979">MNKKFITLFFLSLFIIAPMLFSCEEDDENDSETAGSVKIINISPVVAGQHISITGSNIDQVTAVIFPPSIEVKDFKLVGKFEISVPIPTGAQTGTLTLRTPDGDITTIQSVVIANPAVTSVTPEVEAGGIISIRGKDLGSTVQVIFPVNDVDVVINALDFIRKTENEIKITVPMTVSEGSVVLKLITSNNTVLTTPTINLTPAPEETIDIPPVIVMDFEQHGGHNGGWDNSWANNTEIITQGDNSYLRVTGTLNDWILNCNHQSNGAPAPVIENIEKYVLKLDVMIEDGVSGAENAELQFVFANQWNYWYGAGLLPATTNGKWVTVEVPTSYWNLTGTFDLSNDTYGLHGGPVPGGVCFDNLRFQQVEP</sequence>
<comment type="caution">
    <text evidence="2">The sequence shown here is derived from an EMBL/GenBank/DDBJ whole genome shotgun (WGS) entry which is preliminary data.</text>
</comment>
<evidence type="ECO:0000313" key="2">
    <source>
        <dbReference type="EMBL" id="KAA6326270.1"/>
    </source>
</evidence>
<reference evidence="2" key="1">
    <citation type="submission" date="2019-03" db="EMBL/GenBank/DDBJ databases">
        <title>Single cell metagenomics reveals metabolic interactions within the superorganism composed of flagellate Streblomastix strix and complex community of Bacteroidetes bacteria on its surface.</title>
        <authorList>
            <person name="Treitli S.C."/>
            <person name="Kolisko M."/>
            <person name="Husnik F."/>
            <person name="Keeling P."/>
            <person name="Hampl V."/>
        </authorList>
    </citation>
    <scope>NUCLEOTIDE SEQUENCE</scope>
    <source>
        <strain evidence="2">STM</strain>
    </source>
</reference>
<dbReference type="Gene3D" id="2.60.40.10">
    <property type="entry name" value="Immunoglobulins"/>
    <property type="match status" value="1"/>
</dbReference>
<accession>A0A5J4QZ88</accession>
<organism evidence="2">
    <name type="scientific">termite gut metagenome</name>
    <dbReference type="NCBI Taxonomy" id="433724"/>
    <lineage>
        <taxon>unclassified sequences</taxon>
        <taxon>metagenomes</taxon>
        <taxon>organismal metagenomes</taxon>
    </lineage>
</organism>
<proteinExistence type="predicted"/>
<dbReference type="InterPro" id="IPR013783">
    <property type="entry name" value="Ig-like_fold"/>
</dbReference>
<feature type="domain" description="Surface glycan-binding protein B xyloglucan binding" evidence="1">
    <location>
        <begin position="214"/>
        <end position="336"/>
    </location>
</feature>
<dbReference type="AlphaFoldDB" id="A0A5J4QZ88"/>
<dbReference type="InterPro" id="IPR040475">
    <property type="entry name" value="SGBP_B_XBD"/>
</dbReference>
<evidence type="ECO:0000259" key="1">
    <source>
        <dbReference type="Pfam" id="PF18329"/>
    </source>
</evidence>
<dbReference type="EMBL" id="SNRY01002197">
    <property type="protein sequence ID" value="KAA6326270.1"/>
    <property type="molecule type" value="Genomic_DNA"/>
</dbReference>
<protein>
    <recommendedName>
        <fullName evidence="1">Surface glycan-binding protein B xyloglucan binding domain-containing protein</fullName>
    </recommendedName>
</protein>
<gene>
    <name evidence="2" type="ORF">EZS27_024603</name>
</gene>